<proteinExistence type="predicted"/>
<keyword evidence="2" id="KW-1185">Reference proteome</keyword>
<reference evidence="1 2" key="2">
    <citation type="journal article" date="2019" name="G3 (Bethesda)">
        <title>Hybrid Assembly of the Genome of the Entomopathogenic Nematode Steinernema carpocapsae Identifies the X-Chromosome.</title>
        <authorList>
            <person name="Serra L."/>
            <person name="Macchietto M."/>
            <person name="Macias-Munoz A."/>
            <person name="McGill C.J."/>
            <person name="Rodriguez I.M."/>
            <person name="Rodriguez B."/>
            <person name="Murad R."/>
            <person name="Mortazavi A."/>
        </authorList>
    </citation>
    <scope>NUCLEOTIDE SEQUENCE [LARGE SCALE GENOMIC DNA]</scope>
    <source>
        <strain evidence="1 2">ALL</strain>
    </source>
</reference>
<dbReference type="OrthoDB" id="10007451at2759"/>
<dbReference type="Proteomes" id="UP000298663">
    <property type="component" value="Unassembled WGS sequence"/>
</dbReference>
<evidence type="ECO:0000313" key="2">
    <source>
        <dbReference type="Proteomes" id="UP000298663"/>
    </source>
</evidence>
<accession>A0A4U5PD77</accession>
<dbReference type="EMBL" id="AZBU02000002">
    <property type="protein sequence ID" value="TKR94387.1"/>
    <property type="molecule type" value="Genomic_DNA"/>
</dbReference>
<evidence type="ECO:0008006" key="3">
    <source>
        <dbReference type="Google" id="ProtNLM"/>
    </source>
</evidence>
<reference evidence="1 2" key="1">
    <citation type="journal article" date="2015" name="Genome Biol.">
        <title>Comparative genomics of Steinernema reveals deeply conserved gene regulatory networks.</title>
        <authorList>
            <person name="Dillman A.R."/>
            <person name="Macchietto M."/>
            <person name="Porter C.F."/>
            <person name="Rogers A."/>
            <person name="Williams B."/>
            <person name="Antoshechkin I."/>
            <person name="Lee M.M."/>
            <person name="Goodwin Z."/>
            <person name="Lu X."/>
            <person name="Lewis E.E."/>
            <person name="Goodrich-Blair H."/>
            <person name="Stock S.P."/>
            <person name="Adams B.J."/>
            <person name="Sternberg P.W."/>
            <person name="Mortazavi A."/>
        </authorList>
    </citation>
    <scope>NUCLEOTIDE SEQUENCE [LARGE SCALE GENOMIC DNA]</scope>
    <source>
        <strain evidence="1 2">ALL</strain>
    </source>
</reference>
<evidence type="ECO:0000313" key="1">
    <source>
        <dbReference type="EMBL" id="TKR94387.1"/>
    </source>
</evidence>
<sequence>MGNVYGFATLPKKTSISSHYGNQCVMATYKGSDGIPFVAKMNVRDLTFREFRKQFGISSHSNKRFMFKANARTARRRSSGR</sequence>
<protein>
    <recommendedName>
        <fullName evidence="3">DIX domain-containing protein</fullName>
    </recommendedName>
</protein>
<gene>
    <name evidence="1" type="ORF">L596_008676</name>
</gene>
<dbReference type="AlphaFoldDB" id="A0A4U5PD77"/>
<organism evidence="1 2">
    <name type="scientific">Steinernema carpocapsae</name>
    <name type="common">Entomopathogenic nematode</name>
    <dbReference type="NCBI Taxonomy" id="34508"/>
    <lineage>
        <taxon>Eukaryota</taxon>
        <taxon>Metazoa</taxon>
        <taxon>Ecdysozoa</taxon>
        <taxon>Nematoda</taxon>
        <taxon>Chromadorea</taxon>
        <taxon>Rhabditida</taxon>
        <taxon>Tylenchina</taxon>
        <taxon>Panagrolaimomorpha</taxon>
        <taxon>Strongyloidoidea</taxon>
        <taxon>Steinernematidae</taxon>
        <taxon>Steinernema</taxon>
    </lineage>
</organism>
<comment type="caution">
    <text evidence="1">The sequence shown here is derived from an EMBL/GenBank/DDBJ whole genome shotgun (WGS) entry which is preliminary data.</text>
</comment>
<name>A0A4U5PD77_STECR</name>